<reference evidence="5" key="1">
    <citation type="submission" date="2021-12" db="EMBL/GenBank/DDBJ databases">
        <title>Convergent genome expansion in fungi linked to evolution of root-endophyte symbiosis.</title>
        <authorList>
            <consortium name="DOE Joint Genome Institute"/>
            <person name="Ke Y.-H."/>
            <person name="Bonito G."/>
            <person name="Liao H.-L."/>
            <person name="Looney B."/>
            <person name="Rojas-Flechas A."/>
            <person name="Nash J."/>
            <person name="Hameed K."/>
            <person name="Schadt C."/>
            <person name="Martin F."/>
            <person name="Crous P.W."/>
            <person name="Miettinen O."/>
            <person name="Magnuson J.K."/>
            <person name="Labbe J."/>
            <person name="Jacobson D."/>
            <person name="Doktycz M.J."/>
            <person name="Veneault-Fourrey C."/>
            <person name="Kuo A."/>
            <person name="Mondo S."/>
            <person name="Calhoun S."/>
            <person name="Riley R."/>
            <person name="Ohm R."/>
            <person name="LaButti K."/>
            <person name="Andreopoulos B."/>
            <person name="Pangilinan J."/>
            <person name="Nolan M."/>
            <person name="Tritt A."/>
            <person name="Clum A."/>
            <person name="Lipzen A."/>
            <person name="Daum C."/>
            <person name="Barry K."/>
            <person name="Grigoriev I.V."/>
            <person name="Vilgalys R."/>
        </authorList>
    </citation>
    <scope>NUCLEOTIDE SEQUENCE</scope>
    <source>
        <strain evidence="5">PMI_201</strain>
    </source>
</reference>
<dbReference type="InterPro" id="IPR020845">
    <property type="entry name" value="AMP-binding_CS"/>
</dbReference>
<dbReference type="NCBIfam" id="TIGR01746">
    <property type="entry name" value="Thioester-redct"/>
    <property type="match status" value="1"/>
</dbReference>
<dbReference type="AlphaFoldDB" id="A0AAD4KR74"/>
<dbReference type="SUPFAM" id="SSF56801">
    <property type="entry name" value="Acetyl-CoA synthetase-like"/>
    <property type="match status" value="1"/>
</dbReference>
<dbReference type="EMBL" id="JAJTJA010000009">
    <property type="protein sequence ID" value="KAH8693797.1"/>
    <property type="molecule type" value="Genomic_DNA"/>
</dbReference>
<dbReference type="RefSeq" id="XP_046069467.1">
    <property type="nucleotide sequence ID" value="XM_046214291.1"/>
</dbReference>
<dbReference type="Proteomes" id="UP001201262">
    <property type="component" value="Unassembled WGS sequence"/>
</dbReference>
<dbReference type="SUPFAM" id="SSF47336">
    <property type="entry name" value="ACP-like"/>
    <property type="match status" value="1"/>
</dbReference>
<sequence>MPSQSCINIHANAFEAELGLAQLLKQNLQLFGNAVAIESNEFHITFNELHRKALNLMQRIHDHQIQTEEPIGILAPRGINHILSQAAVVYAGGSCVTLDVDHTDQHITSLLRNLNASIILTDLDNSHRLHDFQHIVVDHSANEKNVESENAQVSENGIMSRSHIFHTSGSTGKPKAVQVLAMGVINLVFNQFAPVRKGHRLGHVCNISFDVSLWEIWSALLHGATIVVFDKTVVLDPVLFSWRLQKDQIDVMWQTTSLLATVAHAFPQAYSSLDTLLTGGEAINIQTIRIIFENGPPKRLFNVYGPTELSVFTTYHLVSPAELEKGNIPIGRPLSNLQSFVVDENLQTVPQGEVGELLVGGAGVAAGYFANPEKTSLVFVNAPHLAITCQASTGLFYRTGDLVRINETGLIEYVGRSDNEVKIRGQRVELESIESSLLQTKLVSATAALKVEPEELQSGSILLAYVIPVSPDVDIQSILQVYRELAPNLMVPRLELVESFALTGSGKIDRKRLAREYIDRLESLRLSRKNKNGTERKTEAHLKEIWLDILGLDENALKNTDDFFAIGGTSLQAITLASWIQKTLNVQIRVATLFEYPTLKGMSDLVDKIRNGVPSDTTAERASWLRDSQLGKDLEPIGDCIPDWQCECEGRVFMTGSTGFIGAFLLVELLSMPQINTVTCLVRAKDQETALHRIRSTLKKYKLDINDEAEAKILALPGDVSQPDLGLGWQRYDDFAIWASVVFHLAAQVSYVQPYSTHRASNVLGTLNVIRFANSGRIKGLHYASSISAYGPTGIVTGANYIPENEKPVAHSAALSYDTGYAQSQFAAEGIAWNAIEKGIPLTIYRPGFVLGHSKTGMLNPDDFFGRIVRSCMDMGIYPVLPRQREDFVPVDFVVRALLHVASDRGSHGHAYNLVNPSPAPPIDLNSTFEMINSLLQKSVMRGVPYSDWLSQANHDRLQPLIPMLEEKVLDNRSRWEMQQDMPEFGTRNLSRALCTVPDLLECPPVPSLFAAYLPHWIQEAQL</sequence>
<keyword evidence="1" id="KW-0596">Phosphopantetheine</keyword>
<feature type="domain" description="Carrier" evidence="4">
    <location>
        <begin position="533"/>
        <end position="610"/>
    </location>
</feature>
<dbReference type="InterPro" id="IPR036291">
    <property type="entry name" value="NAD(P)-bd_dom_sf"/>
</dbReference>
<dbReference type="PANTHER" id="PTHR44845">
    <property type="entry name" value="CARRIER DOMAIN-CONTAINING PROTEIN"/>
    <property type="match status" value="1"/>
</dbReference>
<gene>
    <name evidence="5" type="ORF">BGW36DRAFT_361636</name>
</gene>
<dbReference type="Gene3D" id="2.30.38.10">
    <property type="entry name" value="Luciferase, Domain 3"/>
    <property type="match status" value="1"/>
</dbReference>
<name>A0AAD4KR74_9EURO</name>
<dbReference type="Gene3D" id="1.10.1200.10">
    <property type="entry name" value="ACP-like"/>
    <property type="match status" value="1"/>
</dbReference>
<proteinExistence type="inferred from homology"/>
<evidence type="ECO:0000313" key="5">
    <source>
        <dbReference type="EMBL" id="KAH8693797.1"/>
    </source>
</evidence>
<dbReference type="NCBIfam" id="TIGR01733">
    <property type="entry name" value="AA-adenyl-dom"/>
    <property type="match status" value="1"/>
</dbReference>
<dbReference type="InterPro" id="IPR013120">
    <property type="entry name" value="FAR_NAD-bd"/>
</dbReference>
<dbReference type="Gene3D" id="3.40.50.980">
    <property type="match status" value="2"/>
</dbReference>
<dbReference type="Gene3D" id="3.30.300.30">
    <property type="match status" value="1"/>
</dbReference>
<dbReference type="InterPro" id="IPR010071">
    <property type="entry name" value="AA_adenyl_dom"/>
</dbReference>
<dbReference type="InterPro" id="IPR020806">
    <property type="entry name" value="PKS_PP-bd"/>
</dbReference>
<organism evidence="5 6">
    <name type="scientific">Talaromyces proteolyticus</name>
    <dbReference type="NCBI Taxonomy" id="1131652"/>
    <lineage>
        <taxon>Eukaryota</taxon>
        <taxon>Fungi</taxon>
        <taxon>Dikarya</taxon>
        <taxon>Ascomycota</taxon>
        <taxon>Pezizomycotina</taxon>
        <taxon>Eurotiomycetes</taxon>
        <taxon>Eurotiomycetidae</taxon>
        <taxon>Eurotiales</taxon>
        <taxon>Trichocomaceae</taxon>
        <taxon>Talaromyces</taxon>
        <taxon>Talaromyces sect. Bacilispori</taxon>
    </lineage>
</organism>
<accession>A0AAD4KR74</accession>
<dbReference type="GeneID" id="70244578"/>
<dbReference type="Pfam" id="PF00501">
    <property type="entry name" value="AMP-binding"/>
    <property type="match status" value="1"/>
</dbReference>
<dbReference type="InterPro" id="IPR010080">
    <property type="entry name" value="Thioester_reductase-like_dom"/>
</dbReference>
<keyword evidence="6" id="KW-1185">Reference proteome</keyword>
<dbReference type="InterPro" id="IPR036736">
    <property type="entry name" value="ACP-like_sf"/>
</dbReference>
<dbReference type="SMART" id="SM00823">
    <property type="entry name" value="PKS_PP"/>
    <property type="match status" value="1"/>
</dbReference>
<evidence type="ECO:0000256" key="2">
    <source>
        <dbReference type="ARBA" id="ARBA00022553"/>
    </source>
</evidence>
<evidence type="ECO:0000313" key="6">
    <source>
        <dbReference type="Proteomes" id="UP001201262"/>
    </source>
</evidence>
<evidence type="ECO:0000256" key="1">
    <source>
        <dbReference type="ARBA" id="ARBA00022450"/>
    </source>
</evidence>
<evidence type="ECO:0000259" key="4">
    <source>
        <dbReference type="PROSITE" id="PS50075"/>
    </source>
</evidence>
<dbReference type="GO" id="GO:0031177">
    <property type="term" value="F:phosphopantetheine binding"/>
    <property type="evidence" value="ECO:0007669"/>
    <property type="project" value="InterPro"/>
</dbReference>
<comment type="caution">
    <text evidence="5">The sequence shown here is derived from an EMBL/GenBank/DDBJ whole genome shotgun (WGS) entry which is preliminary data.</text>
</comment>
<dbReference type="PROSITE" id="PS50075">
    <property type="entry name" value="CARRIER"/>
    <property type="match status" value="1"/>
</dbReference>
<dbReference type="Pfam" id="PF00550">
    <property type="entry name" value="PP-binding"/>
    <property type="match status" value="1"/>
</dbReference>
<dbReference type="CDD" id="cd05235">
    <property type="entry name" value="SDR_e1"/>
    <property type="match status" value="1"/>
</dbReference>
<keyword evidence="2" id="KW-0597">Phosphoprotein</keyword>
<evidence type="ECO:0000256" key="3">
    <source>
        <dbReference type="ARBA" id="ARBA00029454"/>
    </source>
</evidence>
<dbReference type="InterPro" id="IPR045851">
    <property type="entry name" value="AMP-bd_C_sf"/>
</dbReference>
<dbReference type="PROSITE" id="PS00455">
    <property type="entry name" value="AMP_BINDING"/>
    <property type="match status" value="1"/>
</dbReference>
<dbReference type="CDD" id="cd05930">
    <property type="entry name" value="A_NRPS"/>
    <property type="match status" value="1"/>
</dbReference>
<dbReference type="SMART" id="SM01294">
    <property type="entry name" value="PKS_PP_betabranch"/>
    <property type="match status" value="1"/>
</dbReference>
<dbReference type="SUPFAM" id="SSF51735">
    <property type="entry name" value="NAD(P)-binding Rossmann-fold domains"/>
    <property type="match status" value="1"/>
</dbReference>
<protein>
    <recommendedName>
        <fullName evidence="4">Carrier domain-containing protein</fullName>
    </recommendedName>
</protein>
<dbReference type="InterPro" id="IPR009081">
    <property type="entry name" value="PP-bd_ACP"/>
</dbReference>
<dbReference type="Pfam" id="PF07993">
    <property type="entry name" value="NAD_binding_4"/>
    <property type="match status" value="1"/>
</dbReference>
<dbReference type="PANTHER" id="PTHR44845:SF6">
    <property type="entry name" value="BETA-ALANINE-ACTIVATING ENZYME"/>
    <property type="match status" value="1"/>
</dbReference>
<dbReference type="Gene3D" id="3.40.50.720">
    <property type="entry name" value="NAD(P)-binding Rossmann-like Domain"/>
    <property type="match status" value="1"/>
</dbReference>
<dbReference type="InterPro" id="IPR000873">
    <property type="entry name" value="AMP-dep_synth/lig_dom"/>
</dbReference>
<comment type="similarity">
    <text evidence="3">Belongs to the NRP synthetase family.</text>
</comment>